<dbReference type="OrthoDB" id="3261436at2759"/>
<reference evidence="3" key="2">
    <citation type="submission" date="2015-01" db="EMBL/GenBank/DDBJ databases">
        <title>Evolutionary Origins and Diversification of the Mycorrhizal Mutualists.</title>
        <authorList>
            <consortium name="DOE Joint Genome Institute"/>
            <consortium name="Mycorrhizal Genomics Consortium"/>
            <person name="Kohler A."/>
            <person name="Kuo A."/>
            <person name="Nagy L.G."/>
            <person name="Floudas D."/>
            <person name="Copeland A."/>
            <person name="Barry K.W."/>
            <person name="Cichocki N."/>
            <person name="Veneault-Fourrey C."/>
            <person name="LaButti K."/>
            <person name="Lindquist E.A."/>
            <person name="Lipzen A."/>
            <person name="Lundell T."/>
            <person name="Morin E."/>
            <person name="Murat C."/>
            <person name="Riley R."/>
            <person name="Ohm R."/>
            <person name="Sun H."/>
            <person name="Tunlid A."/>
            <person name="Henrissat B."/>
            <person name="Grigoriev I.V."/>
            <person name="Hibbett D.S."/>
            <person name="Martin F."/>
        </authorList>
    </citation>
    <scope>NUCLEOTIDE SEQUENCE [LARGE SCALE GENOMIC DNA]</scope>
    <source>
        <strain evidence="3">F 1598</strain>
    </source>
</reference>
<dbReference type="HOGENOM" id="CLU_003703_13_0_1"/>
<gene>
    <name evidence="2" type="ORF">PILCRDRAFT_8174</name>
</gene>
<keyword evidence="3" id="KW-1185">Reference proteome</keyword>
<organism evidence="2 3">
    <name type="scientific">Piloderma croceum (strain F 1598)</name>
    <dbReference type="NCBI Taxonomy" id="765440"/>
    <lineage>
        <taxon>Eukaryota</taxon>
        <taxon>Fungi</taxon>
        <taxon>Dikarya</taxon>
        <taxon>Basidiomycota</taxon>
        <taxon>Agaricomycotina</taxon>
        <taxon>Agaricomycetes</taxon>
        <taxon>Agaricomycetidae</taxon>
        <taxon>Atheliales</taxon>
        <taxon>Atheliaceae</taxon>
        <taxon>Piloderma</taxon>
    </lineage>
</organism>
<dbReference type="Pfam" id="PF18803">
    <property type="entry name" value="CxC2"/>
    <property type="match status" value="1"/>
</dbReference>
<proteinExistence type="predicted"/>
<reference evidence="2 3" key="1">
    <citation type="submission" date="2014-04" db="EMBL/GenBank/DDBJ databases">
        <authorList>
            <consortium name="DOE Joint Genome Institute"/>
            <person name="Kuo A."/>
            <person name="Tarkka M."/>
            <person name="Buscot F."/>
            <person name="Kohler A."/>
            <person name="Nagy L.G."/>
            <person name="Floudas D."/>
            <person name="Copeland A."/>
            <person name="Barry K.W."/>
            <person name="Cichocki N."/>
            <person name="Veneault-Fourrey C."/>
            <person name="LaButti K."/>
            <person name="Lindquist E.A."/>
            <person name="Lipzen A."/>
            <person name="Lundell T."/>
            <person name="Morin E."/>
            <person name="Murat C."/>
            <person name="Sun H."/>
            <person name="Tunlid A."/>
            <person name="Henrissat B."/>
            <person name="Grigoriev I.V."/>
            <person name="Hibbett D.S."/>
            <person name="Martin F."/>
            <person name="Nordberg H.P."/>
            <person name="Cantor M.N."/>
            <person name="Hua S.X."/>
        </authorList>
    </citation>
    <scope>NUCLEOTIDE SEQUENCE [LARGE SCALE GENOMIC DNA]</scope>
    <source>
        <strain evidence="2 3">F 1598</strain>
    </source>
</reference>
<protein>
    <recommendedName>
        <fullName evidence="1">CxC2-like cysteine cluster KDZ transposase-associated domain-containing protein</fullName>
    </recommendedName>
</protein>
<dbReference type="STRING" id="765440.A0A0C3FCK5"/>
<sequence length="1003" mass="115254">MGWKRRVHASFDWIPVLDDNEEDQPLPDIRIQHTRVDLDESGRSLSTTSFVPAPASPAKKTRTRYDDFNWNNEPAPLELNTTNYPFLDPVYQHFLDVNEPGPPRRKRTTEDDPLRKWCENDRDRYLRELIRLDGRGESGVAAACGLCKVKEPKLRCEECFSGLMFCAKCLVDLHVCNPLHRIERWNGNFFEHTTLKDVGLRTQLGHRMGERCSNPATAAGDNFVVINTNSVHEVGLNYCGCKTAQHRTTQLLHARWYPATPVTPNTAATFNVLEYFHLLTFESKASVFEFLHALMRRKNNISITDVPDRYEEFLRMIQEWCHLKMLKHAGRGHDPAGVSATAEGECAMLCPACPQPGKNLPENWRDAPKELQFLYSLLLGADANFRMVHKKVSSKENDPTLSPGWSYYCEVKKYNEHLATGFEKEERSTCVNHHAMKDANKSRSANLASSGIGTIDCIRHNFKRPNSIGDLQKGEKYINMDYLFLSSMSHTKFVCLTMSYDIVCQWYLHLWERMLGFLQPLHIDLEGKTVTFLVPKFHLLAHVEKCQTAFSFNLTQGVRRMDGEAPEDWNHKKVIGLGSSLLRKIKNTVPERSEQVWSFLEFSKSLPADSVLKWSEMVERWEKDEDEINPFVATVTRVTQHGVQLALAQEDAANIEWEGGVTIHDDISPAMLITLGLELESQQVWLKYDSGKLDGSATMLQLAKMQERKNSLCRRINAWMTVQHLYMPEIAPYNLPLHLPSSLPARVPCPPTLLEYELKLRKAQCYEALDKLRDHLRLWTHMYKYKNKNIVGQRANTRCQNMIHSVQEKVNASATMYRTARAALMKLSSYSIDDEGWRVRLLTLDEEDICPLKEGEEGESEGTRTLSWIWKVVGVGGDSDNEGLQEALWIEWCRSRAQAMRFSEEVLFLHEEMRRVLAFLDWHAGWWDEQRFLFTGLSRDEEEGVIAYASKQAHIRCSMRSTFDRIWHSSHELIQLGIGANNNILDLDYAAGVDLLNPRLKNC</sequence>
<evidence type="ECO:0000259" key="1">
    <source>
        <dbReference type="Pfam" id="PF18803"/>
    </source>
</evidence>
<dbReference type="Proteomes" id="UP000054166">
    <property type="component" value="Unassembled WGS sequence"/>
</dbReference>
<evidence type="ECO:0000313" key="3">
    <source>
        <dbReference type="Proteomes" id="UP000054166"/>
    </source>
</evidence>
<dbReference type="Pfam" id="PF18758">
    <property type="entry name" value="KDZ"/>
    <property type="match status" value="1"/>
</dbReference>
<dbReference type="EMBL" id="KN832995">
    <property type="protein sequence ID" value="KIM82375.1"/>
    <property type="molecule type" value="Genomic_DNA"/>
</dbReference>
<dbReference type="AlphaFoldDB" id="A0A0C3FCK5"/>
<dbReference type="InParanoid" id="A0A0C3FCK5"/>
<name>A0A0C3FCK5_PILCF</name>
<feature type="domain" description="CxC2-like cysteine cluster KDZ transposase-associated" evidence="1">
    <location>
        <begin position="195"/>
        <end position="301"/>
    </location>
</feature>
<dbReference type="InterPro" id="IPR040521">
    <property type="entry name" value="KDZ"/>
</dbReference>
<accession>A0A0C3FCK5</accession>
<dbReference type="InterPro" id="IPR041457">
    <property type="entry name" value="CxC2_KDZ-assoc"/>
</dbReference>
<evidence type="ECO:0000313" key="2">
    <source>
        <dbReference type="EMBL" id="KIM82375.1"/>
    </source>
</evidence>